<sequence>MKASIFLLFVAVTGCTADDVDNFLRYYAMPIAAAAYSDTPNICFQSIANDVNSNIQIFGQDTFECDSLDDTCSGYTAFDPTNQFIIVSFRGTNKFFQLVDEGWDYNDFEPLIGGNVAEYFYNGFTDIWNHGMKNDFYTLKNKYPSYDILIVGHSLGGAMASIAAATIVSTGVVPASKVYLYTFGQPRTGNGDYATAFNALGMSAYRVVHNRDMVAHLPPMILYDYYHHAEEIWYENDMAVGDPYFICNPYDGEDSDCSDSLTFTTSIDDHKHYFGLEVSNFGSNGCSNDGSKALKPAKTLSRPYRLQKMNKEKLAKKILNIKKQSRLHKNKILH</sequence>
<evidence type="ECO:0000313" key="1">
    <source>
        <dbReference type="Proteomes" id="UP000887580"/>
    </source>
</evidence>
<organism evidence="1 2">
    <name type="scientific">Panagrolaimus sp. PS1159</name>
    <dbReference type="NCBI Taxonomy" id="55785"/>
    <lineage>
        <taxon>Eukaryota</taxon>
        <taxon>Metazoa</taxon>
        <taxon>Ecdysozoa</taxon>
        <taxon>Nematoda</taxon>
        <taxon>Chromadorea</taxon>
        <taxon>Rhabditida</taxon>
        <taxon>Tylenchina</taxon>
        <taxon>Panagrolaimomorpha</taxon>
        <taxon>Panagrolaimoidea</taxon>
        <taxon>Panagrolaimidae</taxon>
        <taxon>Panagrolaimus</taxon>
    </lineage>
</organism>
<proteinExistence type="predicted"/>
<accession>A0AC35FL93</accession>
<evidence type="ECO:0000313" key="2">
    <source>
        <dbReference type="WBParaSite" id="PS1159_v2.g18650.t1"/>
    </source>
</evidence>
<dbReference type="WBParaSite" id="PS1159_v2.g18650.t1">
    <property type="protein sequence ID" value="PS1159_v2.g18650.t1"/>
    <property type="gene ID" value="PS1159_v2.g18650"/>
</dbReference>
<protein>
    <submittedName>
        <fullName evidence="2">Fungal lipase-like domain-containing protein</fullName>
    </submittedName>
</protein>
<reference evidence="2" key="1">
    <citation type="submission" date="2022-11" db="UniProtKB">
        <authorList>
            <consortium name="WormBaseParasite"/>
        </authorList>
    </citation>
    <scope>IDENTIFICATION</scope>
</reference>
<dbReference type="Proteomes" id="UP000887580">
    <property type="component" value="Unplaced"/>
</dbReference>
<name>A0AC35FL93_9BILA</name>